<keyword evidence="3" id="KW-1185">Reference proteome</keyword>
<feature type="compositionally biased region" description="Polar residues" evidence="1">
    <location>
        <begin position="10"/>
        <end position="26"/>
    </location>
</feature>
<feature type="non-terminal residue" evidence="2">
    <location>
        <position position="1"/>
    </location>
</feature>
<feature type="compositionally biased region" description="Low complexity" evidence="1">
    <location>
        <begin position="132"/>
        <end position="152"/>
    </location>
</feature>
<dbReference type="EMBL" id="CP069024">
    <property type="protein sequence ID" value="QRC91989.1"/>
    <property type="molecule type" value="Genomic_DNA"/>
</dbReference>
<reference evidence="3" key="1">
    <citation type="journal article" date="2021" name="BMC Genomics">
        <title>Chromosome-level genome assembly and manually-curated proteome of model necrotroph Parastagonospora nodorum Sn15 reveals a genome-wide trove of candidate effector homologs, and redundancy of virulence-related functions within an accessory chromosome.</title>
        <authorList>
            <person name="Bertazzoni S."/>
            <person name="Jones D.A.B."/>
            <person name="Phan H.T."/>
            <person name="Tan K.-C."/>
            <person name="Hane J.K."/>
        </authorList>
    </citation>
    <scope>NUCLEOTIDE SEQUENCE [LARGE SCALE GENOMIC DNA]</scope>
    <source>
        <strain evidence="3">SN15 / ATCC MYA-4574 / FGSC 10173)</strain>
    </source>
</reference>
<gene>
    <name evidence="2" type="ORF">JI435_021550</name>
</gene>
<evidence type="ECO:0000313" key="2">
    <source>
        <dbReference type="EMBL" id="QRC91989.1"/>
    </source>
</evidence>
<accession>A0A7U2ES49</accession>
<dbReference type="Proteomes" id="UP000663193">
    <property type="component" value="Chromosome 2"/>
</dbReference>
<feature type="region of interest" description="Disordered" evidence="1">
    <location>
        <begin position="121"/>
        <end position="172"/>
    </location>
</feature>
<sequence>HVIAIAPSRDVNNANNKASSDPATPTMQYVESNNGCYEVIWDDVPREQSDQRRRRSSVASHSLQLANPAAARGLQRVNSKLVDWSGSWNAPSDTFKPTIVVFPDHEVGMPQFECAVEDDDDLLAPVPPNSHRTSAVPSRAPSRPSSAPLTRAPSEEQIPLVDTLQDGPPERKQGWVVPLEKALSIPDPDLQSTRLLNATSRLRAIPTIRKLSNVDDTDLKFRGHRDSVTLAHTRFLRTGGVSPELFAHRDSVSMARKRMHARNHAVSAVLEIPGSNPTGYTSPLAISLDDTVLDMPLVKQHAAQALRSQKSASMLVPQPSQAQRHIRIVE</sequence>
<organism evidence="2 3">
    <name type="scientific">Phaeosphaeria nodorum (strain SN15 / ATCC MYA-4574 / FGSC 10173)</name>
    <name type="common">Glume blotch fungus</name>
    <name type="synonym">Parastagonospora nodorum</name>
    <dbReference type="NCBI Taxonomy" id="321614"/>
    <lineage>
        <taxon>Eukaryota</taxon>
        <taxon>Fungi</taxon>
        <taxon>Dikarya</taxon>
        <taxon>Ascomycota</taxon>
        <taxon>Pezizomycotina</taxon>
        <taxon>Dothideomycetes</taxon>
        <taxon>Pleosporomycetidae</taxon>
        <taxon>Pleosporales</taxon>
        <taxon>Pleosporineae</taxon>
        <taxon>Phaeosphaeriaceae</taxon>
        <taxon>Parastagonospora</taxon>
    </lineage>
</organism>
<proteinExistence type="predicted"/>
<evidence type="ECO:0000313" key="3">
    <source>
        <dbReference type="Proteomes" id="UP000663193"/>
    </source>
</evidence>
<feature type="region of interest" description="Disordered" evidence="1">
    <location>
        <begin position="1"/>
        <end position="26"/>
    </location>
</feature>
<name>A0A7U2ES49_PHANO</name>
<dbReference type="AlphaFoldDB" id="A0A7U2ES49"/>
<dbReference type="OrthoDB" id="3944862at2759"/>
<protein>
    <submittedName>
        <fullName evidence="2">Uncharacterized protein</fullName>
    </submittedName>
</protein>
<evidence type="ECO:0000256" key="1">
    <source>
        <dbReference type="SAM" id="MobiDB-lite"/>
    </source>
</evidence>
<dbReference type="VEuPathDB" id="FungiDB:JI435_021550"/>